<dbReference type="SUPFAM" id="SSF52096">
    <property type="entry name" value="ClpP/crotonase"/>
    <property type="match status" value="1"/>
</dbReference>
<sequence>SEYYTPSERSINHIGIEPDILVEPVEDSEQDMQLNKAIQLLEEELN</sequence>
<organism evidence="1">
    <name type="scientific">marine sediment metagenome</name>
    <dbReference type="NCBI Taxonomy" id="412755"/>
    <lineage>
        <taxon>unclassified sequences</taxon>
        <taxon>metagenomes</taxon>
        <taxon>ecological metagenomes</taxon>
    </lineage>
</organism>
<name>X0YK51_9ZZZZ</name>
<comment type="caution">
    <text evidence="1">The sequence shown here is derived from an EMBL/GenBank/DDBJ whole genome shotgun (WGS) entry which is preliminary data.</text>
</comment>
<feature type="non-terminal residue" evidence="1">
    <location>
        <position position="1"/>
    </location>
</feature>
<accession>X0YK51</accession>
<dbReference type="EMBL" id="BARS01045841">
    <property type="protein sequence ID" value="GAG37156.1"/>
    <property type="molecule type" value="Genomic_DNA"/>
</dbReference>
<dbReference type="InterPro" id="IPR029045">
    <property type="entry name" value="ClpP/crotonase-like_dom_sf"/>
</dbReference>
<gene>
    <name evidence="1" type="ORF">S01H1_69085</name>
</gene>
<dbReference type="AlphaFoldDB" id="X0YK51"/>
<dbReference type="Gene3D" id="3.90.226.10">
    <property type="entry name" value="2-enoyl-CoA Hydratase, Chain A, domain 1"/>
    <property type="match status" value="1"/>
</dbReference>
<evidence type="ECO:0000313" key="1">
    <source>
        <dbReference type="EMBL" id="GAG37156.1"/>
    </source>
</evidence>
<proteinExistence type="predicted"/>
<evidence type="ECO:0008006" key="2">
    <source>
        <dbReference type="Google" id="ProtNLM"/>
    </source>
</evidence>
<protein>
    <recommendedName>
        <fullName evidence="2">Tail specific protease domain-containing protein</fullName>
    </recommendedName>
</protein>
<reference evidence="1" key="1">
    <citation type="journal article" date="2014" name="Front. Microbiol.">
        <title>High frequency of phylogenetically diverse reductive dehalogenase-homologous genes in deep subseafloor sedimentary metagenomes.</title>
        <authorList>
            <person name="Kawai M."/>
            <person name="Futagami T."/>
            <person name="Toyoda A."/>
            <person name="Takaki Y."/>
            <person name="Nishi S."/>
            <person name="Hori S."/>
            <person name="Arai W."/>
            <person name="Tsubouchi T."/>
            <person name="Morono Y."/>
            <person name="Uchiyama I."/>
            <person name="Ito T."/>
            <person name="Fujiyama A."/>
            <person name="Inagaki F."/>
            <person name="Takami H."/>
        </authorList>
    </citation>
    <scope>NUCLEOTIDE SEQUENCE</scope>
    <source>
        <strain evidence="1">Expedition CK06-06</strain>
    </source>
</reference>